<dbReference type="EMBL" id="VYYT01000880">
    <property type="protein sequence ID" value="KAK2728456.1"/>
    <property type="molecule type" value="Genomic_DNA"/>
</dbReference>
<reference evidence="1" key="1">
    <citation type="submission" date="2023-02" db="EMBL/GenBank/DDBJ databases">
        <title>Colletotrichum kahawae CIFC_Que2 genome sequencing and assembly.</title>
        <authorList>
            <person name="Baroncelli R."/>
        </authorList>
    </citation>
    <scope>NUCLEOTIDE SEQUENCE</scope>
    <source>
        <strain evidence="1">CIFC_Que2</strain>
    </source>
</reference>
<comment type="caution">
    <text evidence="1">The sequence shown here is derived from an EMBL/GenBank/DDBJ whole genome shotgun (WGS) entry which is preliminary data.</text>
</comment>
<gene>
    <name evidence="1" type="ORF">CKAH01_10928</name>
</gene>
<keyword evidence="2" id="KW-1185">Reference proteome</keyword>
<evidence type="ECO:0000313" key="1">
    <source>
        <dbReference type="EMBL" id="KAK2728456.1"/>
    </source>
</evidence>
<name>A0AAD9XW34_COLKA</name>
<evidence type="ECO:0000313" key="2">
    <source>
        <dbReference type="Proteomes" id="UP001281614"/>
    </source>
</evidence>
<organism evidence="1 2">
    <name type="scientific">Colletotrichum kahawae</name>
    <name type="common">Coffee berry disease fungus</name>
    <dbReference type="NCBI Taxonomy" id="34407"/>
    <lineage>
        <taxon>Eukaryota</taxon>
        <taxon>Fungi</taxon>
        <taxon>Dikarya</taxon>
        <taxon>Ascomycota</taxon>
        <taxon>Pezizomycotina</taxon>
        <taxon>Sordariomycetes</taxon>
        <taxon>Hypocreomycetidae</taxon>
        <taxon>Glomerellales</taxon>
        <taxon>Glomerellaceae</taxon>
        <taxon>Colletotrichum</taxon>
        <taxon>Colletotrichum gloeosporioides species complex</taxon>
    </lineage>
</organism>
<protein>
    <submittedName>
        <fullName evidence="1">Uncharacterized protein</fullName>
    </submittedName>
</protein>
<dbReference type="AlphaFoldDB" id="A0AAD9XW34"/>
<proteinExistence type="predicted"/>
<accession>A0AAD9XW34</accession>
<sequence length="245" mass="29070">MKKRYRDLRLPLQINQQSRKMVYRTFRPIPMFFHEYDYEAALDPILPVSALVLPEVDAFIPYHSEIRPEFAHREAYFHQTIHLSSPTSYAILDLIQVIYLPAICHLSSRKPEALEALLALPSLKYIMANIGLVRIYHGEVETFHGGRRLLSLDYRFFPHLYYWDMDRSFHSIWSRFQKKGIKLYGIRGLERRPRKCLMEIFPSEDGALIQYVNPNCPCCPRLPMSERRKLAAELRAEMDYEWESE</sequence>
<dbReference type="Proteomes" id="UP001281614">
    <property type="component" value="Unassembled WGS sequence"/>
</dbReference>